<proteinExistence type="predicted"/>
<dbReference type="EMBL" id="JAUEDM010000001">
    <property type="protein sequence ID" value="KAK3330959.1"/>
    <property type="molecule type" value="Genomic_DNA"/>
</dbReference>
<keyword evidence="3" id="KW-1185">Reference proteome</keyword>
<dbReference type="Proteomes" id="UP001283341">
    <property type="component" value="Unassembled WGS sequence"/>
</dbReference>
<feature type="chain" id="PRO_5042256251" description="Neurofilament medium polypeptide protein" evidence="1">
    <location>
        <begin position="18"/>
        <end position="157"/>
    </location>
</feature>
<feature type="signal peptide" evidence="1">
    <location>
        <begin position="1"/>
        <end position="17"/>
    </location>
</feature>
<evidence type="ECO:0000313" key="3">
    <source>
        <dbReference type="Proteomes" id="UP001283341"/>
    </source>
</evidence>
<comment type="caution">
    <text evidence="2">The sequence shown here is derived from an EMBL/GenBank/DDBJ whole genome shotgun (WGS) entry which is preliminary data.</text>
</comment>
<evidence type="ECO:0008006" key="4">
    <source>
        <dbReference type="Google" id="ProtNLM"/>
    </source>
</evidence>
<reference evidence="2" key="1">
    <citation type="journal article" date="2023" name="Mol. Phylogenet. Evol.">
        <title>Genome-scale phylogeny and comparative genomics of the fungal order Sordariales.</title>
        <authorList>
            <person name="Hensen N."/>
            <person name="Bonometti L."/>
            <person name="Westerberg I."/>
            <person name="Brannstrom I.O."/>
            <person name="Guillou S."/>
            <person name="Cros-Aarteil S."/>
            <person name="Calhoun S."/>
            <person name="Haridas S."/>
            <person name="Kuo A."/>
            <person name="Mondo S."/>
            <person name="Pangilinan J."/>
            <person name="Riley R."/>
            <person name="LaButti K."/>
            <person name="Andreopoulos B."/>
            <person name="Lipzen A."/>
            <person name="Chen C."/>
            <person name="Yan M."/>
            <person name="Daum C."/>
            <person name="Ng V."/>
            <person name="Clum A."/>
            <person name="Steindorff A."/>
            <person name="Ohm R.A."/>
            <person name="Martin F."/>
            <person name="Silar P."/>
            <person name="Natvig D.O."/>
            <person name="Lalanne C."/>
            <person name="Gautier V."/>
            <person name="Ament-Velasquez S.L."/>
            <person name="Kruys A."/>
            <person name="Hutchinson M.I."/>
            <person name="Powell A.J."/>
            <person name="Barry K."/>
            <person name="Miller A.N."/>
            <person name="Grigoriev I.V."/>
            <person name="Debuchy R."/>
            <person name="Gladieux P."/>
            <person name="Hiltunen Thoren M."/>
            <person name="Johannesson H."/>
        </authorList>
    </citation>
    <scope>NUCLEOTIDE SEQUENCE</scope>
    <source>
        <strain evidence="2">CBS 118394</strain>
    </source>
</reference>
<gene>
    <name evidence="2" type="ORF">B0H66DRAFT_82990</name>
</gene>
<dbReference type="AlphaFoldDB" id="A0AAE0ITQ1"/>
<organism evidence="2 3">
    <name type="scientific">Apodospora peruviana</name>
    <dbReference type="NCBI Taxonomy" id="516989"/>
    <lineage>
        <taxon>Eukaryota</taxon>
        <taxon>Fungi</taxon>
        <taxon>Dikarya</taxon>
        <taxon>Ascomycota</taxon>
        <taxon>Pezizomycotina</taxon>
        <taxon>Sordariomycetes</taxon>
        <taxon>Sordariomycetidae</taxon>
        <taxon>Sordariales</taxon>
        <taxon>Lasiosphaeriaceae</taxon>
        <taxon>Apodospora</taxon>
    </lineage>
</organism>
<evidence type="ECO:0000256" key="1">
    <source>
        <dbReference type="SAM" id="SignalP"/>
    </source>
</evidence>
<protein>
    <recommendedName>
        <fullName evidence="4">Neurofilament medium polypeptide protein</fullName>
    </recommendedName>
</protein>
<name>A0AAE0ITQ1_9PEZI</name>
<sequence>MKSAALFLCLLTGGALATAVDFQDSMHREFRMGMVVPRQAAAAPKTNLQVFSGALGGVAASAITDSGDPQRPFGVDGDTFPDFATAAIRACDNQKNSCAKQANSQQGTFKVSDCDKQSEECKATAKGAEASAPTFVASAPATATFFSSNEEFDFFCE</sequence>
<keyword evidence="1" id="KW-0732">Signal</keyword>
<evidence type="ECO:0000313" key="2">
    <source>
        <dbReference type="EMBL" id="KAK3330959.1"/>
    </source>
</evidence>
<accession>A0AAE0ITQ1</accession>
<reference evidence="2" key="2">
    <citation type="submission" date="2023-06" db="EMBL/GenBank/DDBJ databases">
        <authorList>
            <consortium name="Lawrence Berkeley National Laboratory"/>
            <person name="Haridas S."/>
            <person name="Hensen N."/>
            <person name="Bonometti L."/>
            <person name="Westerberg I."/>
            <person name="Brannstrom I.O."/>
            <person name="Guillou S."/>
            <person name="Cros-Aarteil S."/>
            <person name="Calhoun S."/>
            <person name="Kuo A."/>
            <person name="Mondo S."/>
            <person name="Pangilinan J."/>
            <person name="Riley R."/>
            <person name="Labutti K."/>
            <person name="Andreopoulos B."/>
            <person name="Lipzen A."/>
            <person name="Chen C."/>
            <person name="Yanf M."/>
            <person name="Daum C."/>
            <person name="Ng V."/>
            <person name="Clum A."/>
            <person name="Steindorff A."/>
            <person name="Ohm R."/>
            <person name="Martin F."/>
            <person name="Silar P."/>
            <person name="Natvig D."/>
            <person name="Lalanne C."/>
            <person name="Gautier V."/>
            <person name="Ament-Velasquez S.L."/>
            <person name="Kruys A."/>
            <person name="Hutchinson M.I."/>
            <person name="Powell A.J."/>
            <person name="Barry K."/>
            <person name="Miller A.N."/>
            <person name="Grigoriev I.V."/>
            <person name="Debuchy R."/>
            <person name="Gladieux P."/>
            <person name="Thoren M.H."/>
            <person name="Johannesson H."/>
        </authorList>
    </citation>
    <scope>NUCLEOTIDE SEQUENCE</scope>
    <source>
        <strain evidence="2">CBS 118394</strain>
    </source>
</reference>